<dbReference type="InterPro" id="IPR036388">
    <property type="entry name" value="WH-like_DNA-bd_sf"/>
</dbReference>
<evidence type="ECO:0000313" key="8">
    <source>
        <dbReference type="EMBL" id="KAK6515307.1"/>
    </source>
</evidence>
<evidence type="ECO:0000256" key="3">
    <source>
        <dbReference type="ARBA" id="ARBA00022705"/>
    </source>
</evidence>
<evidence type="ECO:0000256" key="4">
    <source>
        <dbReference type="ARBA" id="ARBA00023125"/>
    </source>
</evidence>
<organism evidence="8 9">
    <name type="scientific">Arthrobotrys conoides</name>
    <dbReference type="NCBI Taxonomy" id="74498"/>
    <lineage>
        <taxon>Eukaryota</taxon>
        <taxon>Fungi</taxon>
        <taxon>Dikarya</taxon>
        <taxon>Ascomycota</taxon>
        <taxon>Pezizomycotina</taxon>
        <taxon>Orbiliomycetes</taxon>
        <taxon>Orbiliales</taxon>
        <taxon>Orbiliaceae</taxon>
        <taxon>Arthrobotrys</taxon>
    </lineage>
</organism>
<feature type="region of interest" description="Disordered" evidence="6">
    <location>
        <begin position="174"/>
        <end position="196"/>
    </location>
</feature>
<keyword evidence="9" id="KW-1185">Reference proteome</keyword>
<dbReference type="InterPro" id="IPR014646">
    <property type="entry name" value="Rfa2/RPA32"/>
</dbReference>
<dbReference type="CDD" id="cd04478">
    <property type="entry name" value="RPA2_DBD_D"/>
    <property type="match status" value="1"/>
</dbReference>
<dbReference type="GO" id="GO:0006260">
    <property type="term" value="P:DNA replication"/>
    <property type="evidence" value="ECO:0007669"/>
    <property type="project" value="UniProtKB-KW"/>
</dbReference>
<dbReference type="PANTHER" id="PTHR13989:SF16">
    <property type="entry name" value="REPLICATION PROTEIN A2"/>
    <property type="match status" value="1"/>
</dbReference>
<dbReference type="PIRSF" id="PIRSF036949">
    <property type="entry name" value="RPA32"/>
    <property type="match status" value="1"/>
</dbReference>
<dbReference type="Pfam" id="PF08784">
    <property type="entry name" value="RPA_C"/>
    <property type="match status" value="1"/>
</dbReference>
<dbReference type="Gene3D" id="1.10.10.10">
    <property type="entry name" value="Winged helix-like DNA-binding domain superfamily/Winged helix DNA-binding domain"/>
    <property type="match status" value="1"/>
</dbReference>
<dbReference type="Proteomes" id="UP001307849">
    <property type="component" value="Unassembled WGS sequence"/>
</dbReference>
<keyword evidence="4" id="KW-0238">DNA-binding</keyword>
<evidence type="ECO:0000256" key="2">
    <source>
        <dbReference type="ARBA" id="ARBA00007815"/>
    </source>
</evidence>
<reference evidence="8 9" key="1">
    <citation type="submission" date="2019-10" db="EMBL/GenBank/DDBJ databases">
        <authorList>
            <person name="Palmer J.M."/>
        </authorList>
    </citation>
    <scope>NUCLEOTIDE SEQUENCE [LARGE SCALE GENOMIC DNA]</scope>
    <source>
        <strain evidence="8 9">TWF506</strain>
    </source>
</reference>
<comment type="caution">
    <text evidence="8">The sequence shown here is derived from an EMBL/GenBank/DDBJ whole genome shotgun (WGS) entry which is preliminary data.</text>
</comment>
<dbReference type="InterPro" id="IPR012340">
    <property type="entry name" value="NA-bd_OB-fold"/>
</dbReference>
<sequence length="287" mass="30568">MSYYDGGYGGGAGYMNDSQGGTQASPSRSAAKNTLRPVTIKQILDAQAPHDDNTFVIDDVEIGNVTFVAQILSVSDQETNSTYKMEDGTGSIEVKLFRDNKNSMVDDGDGDGENESSRESGLQINSYARVLGNIKQFNNKRNITTQSVKPVTDFNEIQCHFLEVTAVHLHFTRGPPESQQARNTGGGGAYQHGGAGSYGEDTAMGGTGAAGAVSGGTMLPPGVSANARKIYAHLKNRHDSSEGMHVAMIAQTTGISMGETYKAVDELLTNGVCFTTMDDEHIACMDF</sequence>
<accession>A0AAN8RZS4</accession>
<evidence type="ECO:0000259" key="7">
    <source>
        <dbReference type="Pfam" id="PF08784"/>
    </source>
</evidence>
<feature type="compositionally biased region" description="Gly residues" evidence="6">
    <location>
        <begin position="184"/>
        <end position="196"/>
    </location>
</feature>
<dbReference type="SUPFAM" id="SSF50249">
    <property type="entry name" value="Nucleic acid-binding proteins"/>
    <property type="match status" value="1"/>
</dbReference>
<dbReference type="SUPFAM" id="SSF46785">
    <property type="entry name" value="Winged helix' DNA-binding domain"/>
    <property type="match status" value="1"/>
</dbReference>
<evidence type="ECO:0000313" key="9">
    <source>
        <dbReference type="Proteomes" id="UP001307849"/>
    </source>
</evidence>
<dbReference type="EMBL" id="JAVHJM010000004">
    <property type="protein sequence ID" value="KAK6515307.1"/>
    <property type="molecule type" value="Genomic_DNA"/>
</dbReference>
<dbReference type="GO" id="GO:0000781">
    <property type="term" value="C:chromosome, telomeric region"/>
    <property type="evidence" value="ECO:0007669"/>
    <property type="project" value="TreeGrafter"/>
</dbReference>
<evidence type="ECO:0000256" key="5">
    <source>
        <dbReference type="ARBA" id="ARBA00023242"/>
    </source>
</evidence>
<dbReference type="Gene3D" id="2.40.50.140">
    <property type="entry name" value="Nucleic acid-binding proteins"/>
    <property type="match status" value="1"/>
</dbReference>
<dbReference type="GO" id="GO:0000724">
    <property type="term" value="P:double-strand break repair via homologous recombination"/>
    <property type="evidence" value="ECO:0007669"/>
    <property type="project" value="TreeGrafter"/>
</dbReference>
<proteinExistence type="inferred from homology"/>
<keyword evidence="5" id="KW-0539">Nucleus</keyword>
<comment type="subcellular location">
    <subcellularLocation>
        <location evidence="1">Nucleus</location>
    </subcellularLocation>
</comment>
<gene>
    <name evidence="8" type="primary">RFA2</name>
    <name evidence="8" type="ORF">TWF506_007652</name>
</gene>
<keyword evidence="3" id="KW-0235">DNA replication</keyword>
<protein>
    <submittedName>
        <fullName evidence="8">Replication factor A protein 2</fullName>
    </submittedName>
</protein>
<dbReference type="InterPro" id="IPR036390">
    <property type="entry name" value="WH_DNA-bd_sf"/>
</dbReference>
<evidence type="ECO:0000256" key="1">
    <source>
        <dbReference type="ARBA" id="ARBA00004123"/>
    </source>
</evidence>
<dbReference type="InterPro" id="IPR040260">
    <property type="entry name" value="RFA2-like"/>
</dbReference>
<feature type="domain" description="Replication protein A C-terminal" evidence="7">
    <location>
        <begin position="168"/>
        <end position="280"/>
    </location>
</feature>
<feature type="region of interest" description="Disordered" evidence="6">
    <location>
        <begin position="100"/>
        <end position="121"/>
    </location>
</feature>
<dbReference type="GO" id="GO:0005662">
    <property type="term" value="C:DNA replication factor A complex"/>
    <property type="evidence" value="ECO:0007669"/>
    <property type="project" value="TreeGrafter"/>
</dbReference>
<name>A0AAN8RZS4_9PEZI</name>
<dbReference type="PANTHER" id="PTHR13989">
    <property type="entry name" value="REPLICATION PROTEIN A-RELATED"/>
    <property type="match status" value="1"/>
</dbReference>
<dbReference type="GO" id="GO:0003697">
    <property type="term" value="F:single-stranded DNA binding"/>
    <property type="evidence" value="ECO:0007669"/>
    <property type="project" value="TreeGrafter"/>
</dbReference>
<evidence type="ECO:0000256" key="6">
    <source>
        <dbReference type="SAM" id="MobiDB-lite"/>
    </source>
</evidence>
<dbReference type="GO" id="GO:0006289">
    <property type="term" value="P:nucleotide-excision repair"/>
    <property type="evidence" value="ECO:0007669"/>
    <property type="project" value="TreeGrafter"/>
</dbReference>
<dbReference type="AlphaFoldDB" id="A0AAN8RZS4"/>
<dbReference type="GO" id="GO:0035861">
    <property type="term" value="C:site of double-strand break"/>
    <property type="evidence" value="ECO:0007669"/>
    <property type="project" value="TreeGrafter"/>
</dbReference>
<dbReference type="InterPro" id="IPR014892">
    <property type="entry name" value="RPA_C"/>
</dbReference>
<comment type="similarity">
    <text evidence="2">Belongs to the replication factor A protein 2 family.</text>
</comment>